<dbReference type="AlphaFoldDB" id="A0A9D2DDF6"/>
<reference evidence="8" key="2">
    <citation type="submission" date="2021-04" db="EMBL/GenBank/DDBJ databases">
        <authorList>
            <person name="Gilroy R."/>
        </authorList>
    </citation>
    <scope>NUCLEOTIDE SEQUENCE</scope>
    <source>
        <strain evidence="8">ChiHjej11B10-19426</strain>
    </source>
</reference>
<comment type="pathway">
    <text evidence="1">Cofactor biosynthesis; thiamine diphosphate biosynthesis.</text>
</comment>
<accession>A0A9D2DDF6</accession>
<name>A0A9D2DDF6_9BACT</name>
<dbReference type="EC" id="2.7.1.49" evidence="2"/>
<dbReference type="InterPro" id="IPR013749">
    <property type="entry name" value="PM/HMP-P_kinase-1"/>
</dbReference>
<evidence type="ECO:0000256" key="2">
    <source>
        <dbReference type="ARBA" id="ARBA00012135"/>
    </source>
</evidence>
<evidence type="ECO:0000256" key="6">
    <source>
        <dbReference type="ARBA" id="ARBA00022840"/>
    </source>
</evidence>
<keyword evidence="5 8" id="KW-0418">Kinase</keyword>
<reference evidence="8" key="1">
    <citation type="journal article" date="2021" name="PeerJ">
        <title>Extensive microbial diversity within the chicken gut microbiome revealed by metagenomics and culture.</title>
        <authorList>
            <person name="Gilroy R."/>
            <person name="Ravi A."/>
            <person name="Getino M."/>
            <person name="Pursley I."/>
            <person name="Horton D.L."/>
            <person name="Alikhan N.F."/>
            <person name="Baker D."/>
            <person name="Gharbi K."/>
            <person name="Hall N."/>
            <person name="Watson M."/>
            <person name="Adriaenssens E.M."/>
            <person name="Foster-Nyarko E."/>
            <person name="Jarju S."/>
            <person name="Secka A."/>
            <person name="Antonio M."/>
            <person name="Oren A."/>
            <person name="Chaudhuri R.R."/>
            <person name="La Ragione R."/>
            <person name="Hildebrand F."/>
            <person name="Pallen M.J."/>
        </authorList>
    </citation>
    <scope>NUCLEOTIDE SEQUENCE</scope>
    <source>
        <strain evidence="8">ChiHjej11B10-19426</strain>
    </source>
</reference>
<evidence type="ECO:0000256" key="1">
    <source>
        <dbReference type="ARBA" id="ARBA00004948"/>
    </source>
</evidence>
<keyword evidence="6" id="KW-0067">ATP-binding</keyword>
<dbReference type="FunFam" id="3.40.1190.20:FF:000003">
    <property type="entry name" value="Phosphomethylpyrimidine kinase ThiD"/>
    <property type="match status" value="1"/>
</dbReference>
<evidence type="ECO:0000259" key="7">
    <source>
        <dbReference type="Pfam" id="PF08543"/>
    </source>
</evidence>
<evidence type="ECO:0000256" key="4">
    <source>
        <dbReference type="ARBA" id="ARBA00022741"/>
    </source>
</evidence>
<proteinExistence type="predicted"/>
<feature type="domain" description="Pyridoxamine kinase/Phosphomethylpyrimidine kinase" evidence="7">
    <location>
        <begin position="13"/>
        <end position="257"/>
    </location>
</feature>
<dbReference type="InterPro" id="IPR004399">
    <property type="entry name" value="HMP/HMP-P_kinase_dom"/>
</dbReference>
<evidence type="ECO:0000313" key="8">
    <source>
        <dbReference type="EMBL" id="HIZ14918.1"/>
    </source>
</evidence>
<dbReference type="NCBIfam" id="TIGR00097">
    <property type="entry name" value="HMP-P_kinase"/>
    <property type="match status" value="1"/>
</dbReference>
<dbReference type="Pfam" id="PF08543">
    <property type="entry name" value="Phos_pyr_kin"/>
    <property type="match status" value="1"/>
</dbReference>
<dbReference type="SUPFAM" id="SSF53613">
    <property type="entry name" value="Ribokinase-like"/>
    <property type="match status" value="1"/>
</dbReference>
<evidence type="ECO:0000256" key="3">
    <source>
        <dbReference type="ARBA" id="ARBA00022679"/>
    </source>
</evidence>
<evidence type="ECO:0000313" key="9">
    <source>
        <dbReference type="Proteomes" id="UP000824014"/>
    </source>
</evidence>
<dbReference type="GO" id="GO:0009228">
    <property type="term" value="P:thiamine biosynthetic process"/>
    <property type="evidence" value="ECO:0007669"/>
    <property type="project" value="InterPro"/>
</dbReference>
<organism evidence="8 9">
    <name type="scientific">Candidatus Tidjanibacter faecipullorum</name>
    <dbReference type="NCBI Taxonomy" id="2838766"/>
    <lineage>
        <taxon>Bacteria</taxon>
        <taxon>Pseudomonadati</taxon>
        <taxon>Bacteroidota</taxon>
        <taxon>Bacteroidia</taxon>
        <taxon>Bacteroidales</taxon>
        <taxon>Rikenellaceae</taxon>
        <taxon>Tidjanibacter</taxon>
    </lineage>
</organism>
<keyword evidence="4" id="KW-0547">Nucleotide-binding</keyword>
<dbReference type="CDD" id="cd01169">
    <property type="entry name" value="HMPP_kinase"/>
    <property type="match status" value="1"/>
</dbReference>
<dbReference type="GO" id="GO:0005524">
    <property type="term" value="F:ATP binding"/>
    <property type="evidence" value="ECO:0007669"/>
    <property type="project" value="UniProtKB-KW"/>
</dbReference>
<gene>
    <name evidence="8" type="primary">thiD</name>
    <name evidence="8" type="ORF">H9816_03275</name>
</gene>
<dbReference type="GO" id="GO:0005829">
    <property type="term" value="C:cytosol"/>
    <property type="evidence" value="ECO:0007669"/>
    <property type="project" value="TreeGrafter"/>
</dbReference>
<dbReference type="PANTHER" id="PTHR20858:SF17">
    <property type="entry name" value="HYDROXYMETHYLPYRIMIDINE_PHOSPHOMETHYLPYRIMIDINE KINASE THI20-RELATED"/>
    <property type="match status" value="1"/>
</dbReference>
<dbReference type="GO" id="GO:0008972">
    <property type="term" value="F:phosphomethylpyrimidine kinase activity"/>
    <property type="evidence" value="ECO:0007669"/>
    <property type="project" value="InterPro"/>
</dbReference>
<keyword evidence="3 8" id="KW-0808">Transferase</keyword>
<dbReference type="PANTHER" id="PTHR20858">
    <property type="entry name" value="PHOSPHOMETHYLPYRIMIDINE KINASE"/>
    <property type="match status" value="1"/>
</dbReference>
<dbReference type="InterPro" id="IPR029056">
    <property type="entry name" value="Ribokinase-like"/>
</dbReference>
<dbReference type="Proteomes" id="UP000824014">
    <property type="component" value="Unassembled WGS sequence"/>
</dbReference>
<dbReference type="EMBL" id="DXCC01000008">
    <property type="protein sequence ID" value="HIZ14918.1"/>
    <property type="molecule type" value="Genomic_DNA"/>
</dbReference>
<protein>
    <recommendedName>
        <fullName evidence="2">hydroxymethylpyrimidine kinase</fullName>
        <ecNumber evidence="2">2.7.1.49</ecNumber>
    </recommendedName>
</protein>
<comment type="caution">
    <text evidence="8">The sequence shown here is derived from an EMBL/GenBank/DDBJ whole genome shotgun (WGS) entry which is preliminary data.</text>
</comment>
<dbReference type="Gene3D" id="3.40.1190.20">
    <property type="match status" value="1"/>
</dbReference>
<sequence>MRPPVVLSIAGSDPSGGAGIQADTKTVSALGGYAATAITAVTVQNTRGVTAVEYLPAALVVAQIDAVLDDLHPDAVKIGMTGTAAIVRSVAAALRGYGSPCVVLDPVAVSTSGRALIEEEALAALCDEVFPLCRLVTPNLNEAERLLGHPVTTVEEMEQGAEELFRRYGCAFLVKGGHLAGDRMTDVLCDGAISRFDSPRIATGNLHGTGCTLSSAIATGLASGRTLREAVGQGKAYMDRAIAAARDLHIGSGNGPLWHFPDRR</sequence>
<dbReference type="GO" id="GO:0008902">
    <property type="term" value="F:hydroxymethylpyrimidine kinase activity"/>
    <property type="evidence" value="ECO:0007669"/>
    <property type="project" value="UniProtKB-EC"/>
</dbReference>
<evidence type="ECO:0000256" key="5">
    <source>
        <dbReference type="ARBA" id="ARBA00022777"/>
    </source>
</evidence>